<dbReference type="RefSeq" id="WP_180285629.1">
    <property type="nucleotide sequence ID" value="NZ_JABFDB010000032.1"/>
</dbReference>
<evidence type="ECO:0000313" key="2">
    <source>
        <dbReference type="Proteomes" id="UP000584642"/>
    </source>
</evidence>
<organism evidence="1 2">
    <name type="scientific">Azospirillum oleiclasticum</name>
    <dbReference type="NCBI Taxonomy" id="2735135"/>
    <lineage>
        <taxon>Bacteria</taxon>
        <taxon>Pseudomonadati</taxon>
        <taxon>Pseudomonadota</taxon>
        <taxon>Alphaproteobacteria</taxon>
        <taxon>Rhodospirillales</taxon>
        <taxon>Azospirillaceae</taxon>
        <taxon>Azospirillum</taxon>
    </lineage>
</organism>
<name>A0ABX2THW8_9PROT</name>
<dbReference type="Proteomes" id="UP000584642">
    <property type="component" value="Unassembled WGS sequence"/>
</dbReference>
<evidence type="ECO:0000313" key="1">
    <source>
        <dbReference type="EMBL" id="NYZ23848.1"/>
    </source>
</evidence>
<reference evidence="1 2" key="1">
    <citation type="submission" date="2020-05" db="EMBL/GenBank/DDBJ databases">
        <title>Azospirillum oleiclasticum sp. nov, a nitrogen-fixing and heavy crude oil-emulsifying bacterium isolated from the crude oil of Yumen Oilfield.</title>
        <authorList>
            <person name="Wu D."/>
            <person name="Cai M."/>
            <person name="Zhang X."/>
        </authorList>
    </citation>
    <scope>NUCLEOTIDE SEQUENCE [LARGE SCALE GENOMIC DNA]</scope>
    <source>
        <strain evidence="1 2">ROY-1-1-2</strain>
    </source>
</reference>
<gene>
    <name evidence="1" type="ORF">HND93_29455</name>
</gene>
<proteinExistence type="predicted"/>
<dbReference type="EMBL" id="JABFDB010000032">
    <property type="protein sequence ID" value="NYZ23848.1"/>
    <property type="molecule type" value="Genomic_DNA"/>
</dbReference>
<protein>
    <submittedName>
        <fullName evidence="1">Uncharacterized protein</fullName>
    </submittedName>
</protein>
<keyword evidence="2" id="KW-1185">Reference proteome</keyword>
<comment type="caution">
    <text evidence="1">The sequence shown here is derived from an EMBL/GenBank/DDBJ whole genome shotgun (WGS) entry which is preliminary data.</text>
</comment>
<sequence>MRSLTNFAPSTFEERGAAVGFTTPTLAQTRVRQDERGNLEVLIPNISEGRGVYVVAWKSLPLAFPMTVHDRCLQDILMKSGGCSPDDLRKATLETARFGLAGPNAADAAEAAMRDDEEQRLLINYQLITEVLKAVGLDAGQILKAGLGSAQGEKLTRDSMTRAAKSLGIDATELYTRVAELALFMEPVGLPTSPKPARLRRMAKELQKFHDTMTEWSTTTKSEAGPIGGFCAEVAEHTLNHVRHVVTRLDQSVSAFELLLRQWEAKRKEVKAACTRLSWLLDGWDYITALWADAHGRSRHEQDMAVHDIFRIIPLLPRDEGRIDFSLEAGKVLTANRKIVRAYVDWRTGQLDADLVQRIEQLKTRAA</sequence>
<accession>A0ABX2THW8</accession>